<keyword evidence="1" id="KW-1133">Transmembrane helix</keyword>
<dbReference type="RefSeq" id="WP_148992952.1">
    <property type="nucleotide sequence ID" value="NZ_VTEW01000024.1"/>
</dbReference>
<sequence>MPFLIGYGVAIIGALLADNASKGKSKKRKYIVWGIALMTAISPFLSFAIGLTYGSIVQNGWAIPVVILILFPIGFITRLIMLVRGIFMKQETDHAI</sequence>
<evidence type="ECO:0000313" key="2">
    <source>
        <dbReference type="EMBL" id="TYS72637.1"/>
    </source>
</evidence>
<reference evidence="2 3" key="1">
    <citation type="submission" date="2019-08" db="EMBL/GenBank/DDBJ databases">
        <title>Bacillus genomes from the desert of Cuatro Cienegas, Coahuila.</title>
        <authorList>
            <person name="Olmedo-Alvarez G."/>
        </authorList>
    </citation>
    <scope>NUCLEOTIDE SEQUENCE [LARGE SCALE GENOMIC DNA]</scope>
    <source>
        <strain evidence="2 3">CH451a_14T</strain>
    </source>
</reference>
<dbReference type="OrthoDB" id="2442156at2"/>
<proteinExistence type="predicted"/>
<dbReference type="AlphaFoldDB" id="A0A5D4TAH5"/>
<evidence type="ECO:0000256" key="1">
    <source>
        <dbReference type="SAM" id="Phobius"/>
    </source>
</evidence>
<feature type="transmembrane region" description="Helical" evidence="1">
    <location>
        <begin position="30"/>
        <end position="49"/>
    </location>
</feature>
<evidence type="ECO:0008006" key="4">
    <source>
        <dbReference type="Google" id="ProtNLM"/>
    </source>
</evidence>
<protein>
    <recommendedName>
        <fullName evidence="4">Major facilitator superfamily (MFS) profile domain-containing protein</fullName>
    </recommendedName>
</protein>
<comment type="caution">
    <text evidence="2">The sequence shown here is derived from an EMBL/GenBank/DDBJ whole genome shotgun (WGS) entry which is preliminary data.</text>
</comment>
<accession>A0A5D4TAH5</accession>
<evidence type="ECO:0000313" key="3">
    <source>
        <dbReference type="Proteomes" id="UP000325054"/>
    </source>
</evidence>
<name>A0A5D4TAH5_9BACI</name>
<organism evidence="2 3">
    <name type="scientific">Rossellomorea aquimaris</name>
    <dbReference type="NCBI Taxonomy" id="189382"/>
    <lineage>
        <taxon>Bacteria</taxon>
        <taxon>Bacillati</taxon>
        <taxon>Bacillota</taxon>
        <taxon>Bacilli</taxon>
        <taxon>Bacillales</taxon>
        <taxon>Bacillaceae</taxon>
        <taxon>Rossellomorea</taxon>
    </lineage>
</organism>
<keyword evidence="1" id="KW-0472">Membrane</keyword>
<dbReference type="Proteomes" id="UP000325054">
    <property type="component" value="Unassembled WGS sequence"/>
</dbReference>
<feature type="transmembrane region" description="Helical" evidence="1">
    <location>
        <begin position="61"/>
        <end position="81"/>
    </location>
</feature>
<keyword evidence="1" id="KW-0812">Transmembrane</keyword>
<dbReference type="EMBL" id="VTEW01000024">
    <property type="protein sequence ID" value="TYS72637.1"/>
    <property type="molecule type" value="Genomic_DNA"/>
</dbReference>
<gene>
    <name evidence="2" type="ORF">FZC80_20195</name>
</gene>